<dbReference type="PANTHER" id="PTHR31900:SF32">
    <property type="entry name" value="F-BOX_RNI_FBD-LIKE DOMAIN PROTEIN"/>
    <property type="match status" value="1"/>
</dbReference>
<gene>
    <name evidence="2" type="ORF">AYBTSS11_LOCUS17394</name>
</gene>
<name>A0AA86SNE3_9FABA</name>
<sequence length="175" mass="20096">MLNSQCTQSWRIKTIFNTLYNPSDFITTPSQVLMHAIDIFTHLPAFGRLIYLQLNEVTGEAMMDILHNSPILNTLILQNGVSELNKDVLTSASVPQCFLFSLKVFQFKEFNVREHEVLMAKFVMENAAVLEEMNICSAFWLRYSDIDMEKVQKQILSFPKRSNSLIVQFSHVNGS</sequence>
<protein>
    <recommendedName>
        <fullName evidence="1">FBD domain-containing protein</fullName>
    </recommendedName>
</protein>
<feature type="domain" description="FBD" evidence="1">
    <location>
        <begin position="96"/>
        <end position="170"/>
    </location>
</feature>
<dbReference type="Proteomes" id="UP001189624">
    <property type="component" value="Chromosome 5"/>
</dbReference>
<dbReference type="InterPro" id="IPR006566">
    <property type="entry name" value="FBD"/>
</dbReference>
<keyword evidence="3" id="KW-1185">Reference proteome</keyword>
<dbReference type="SMART" id="SM00579">
    <property type="entry name" value="FBD"/>
    <property type="match status" value="1"/>
</dbReference>
<organism evidence="2 3">
    <name type="scientific">Sphenostylis stenocarpa</name>
    <dbReference type="NCBI Taxonomy" id="92480"/>
    <lineage>
        <taxon>Eukaryota</taxon>
        <taxon>Viridiplantae</taxon>
        <taxon>Streptophyta</taxon>
        <taxon>Embryophyta</taxon>
        <taxon>Tracheophyta</taxon>
        <taxon>Spermatophyta</taxon>
        <taxon>Magnoliopsida</taxon>
        <taxon>eudicotyledons</taxon>
        <taxon>Gunneridae</taxon>
        <taxon>Pentapetalae</taxon>
        <taxon>rosids</taxon>
        <taxon>fabids</taxon>
        <taxon>Fabales</taxon>
        <taxon>Fabaceae</taxon>
        <taxon>Papilionoideae</taxon>
        <taxon>50 kb inversion clade</taxon>
        <taxon>NPAAA clade</taxon>
        <taxon>indigoferoid/millettioid clade</taxon>
        <taxon>Phaseoleae</taxon>
        <taxon>Sphenostylis</taxon>
    </lineage>
</organism>
<reference evidence="2" key="1">
    <citation type="submission" date="2023-10" db="EMBL/GenBank/DDBJ databases">
        <authorList>
            <person name="Domelevo Entfellner J.-B."/>
        </authorList>
    </citation>
    <scope>NUCLEOTIDE SEQUENCE</scope>
</reference>
<dbReference type="InterPro" id="IPR050232">
    <property type="entry name" value="FBL13/AtMIF1-like"/>
</dbReference>
<dbReference type="PANTHER" id="PTHR31900">
    <property type="entry name" value="F-BOX/RNI SUPERFAMILY PROTEIN-RELATED"/>
    <property type="match status" value="1"/>
</dbReference>
<dbReference type="AlphaFoldDB" id="A0AA86SNE3"/>
<accession>A0AA86SNE3</accession>
<proteinExistence type="predicted"/>
<evidence type="ECO:0000313" key="3">
    <source>
        <dbReference type="Proteomes" id="UP001189624"/>
    </source>
</evidence>
<dbReference type="Pfam" id="PF08387">
    <property type="entry name" value="FBD"/>
    <property type="match status" value="1"/>
</dbReference>
<evidence type="ECO:0000313" key="2">
    <source>
        <dbReference type="EMBL" id="CAJ1957792.1"/>
    </source>
</evidence>
<dbReference type="EMBL" id="OY731402">
    <property type="protein sequence ID" value="CAJ1957792.1"/>
    <property type="molecule type" value="Genomic_DNA"/>
</dbReference>
<dbReference type="Gramene" id="rna-AYBTSS11_LOCUS17394">
    <property type="protein sequence ID" value="CAJ1957792.1"/>
    <property type="gene ID" value="gene-AYBTSS11_LOCUS17394"/>
</dbReference>
<evidence type="ECO:0000259" key="1">
    <source>
        <dbReference type="SMART" id="SM00579"/>
    </source>
</evidence>